<dbReference type="GO" id="GO:0003735">
    <property type="term" value="F:structural constituent of ribosome"/>
    <property type="evidence" value="ECO:0007669"/>
    <property type="project" value="InterPro"/>
</dbReference>
<evidence type="ECO:0000256" key="1">
    <source>
        <dbReference type="SAM" id="MobiDB-lite"/>
    </source>
</evidence>
<evidence type="ECO:0008006" key="4">
    <source>
        <dbReference type="Google" id="ProtNLM"/>
    </source>
</evidence>
<dbReference type="GeneID" id="18923694"/>
<feature type="region of interest" description="Disordered" evidence="1">
    <location>
        <begin position="98"/>
        <end position="124"/>
    </location>
</feature>
<reference evidence="3" key="1">
    <citation type="journal article" date="2011" name="Proc. Natl. Acad. Sci. U.S.A.">
        <title>Obligate biotrophy features unraveled by the genomic analysis of rust fungi.</title>
        <authorList>
            <person name="Duplessis S."/>
            <person name="Cuomo C.A."/>
            <person name="Lin Y.-C."/>
            <person name="Aerts A."/>
            <person name="Tisserant E."/>
            <person name="Veneault-Fourrey C."/>
            <person name="Joly D.L."/>
            <person name="Hacquard S."/>
            <person name="Amselem J."/>
            <person name="Cantarel B.L."/>
            <person name="Chiu R."/>
            <person name="Coutinho P.M."/>
            <person name="Feau N."/>
            <person name="Field M."/>
            <person name="Frey P."/>
            <person name="Gelhaye E."/>
            <person name="Goldberg J."/>
            <person name="Grabherr M.G."/>
            <person name="Kodira C.D."/>
            <person name="Kohler A."/>
            <person name="Kuees U."/>
            <person name="Lindquist E.A."/>
            <person name="Lucas S.M."/>
            <person name="Mago R."/>
            <person name="Mauceli E."/>
            <person name="Morin E."/>
            <person name="Murat C."/>
            <person name="Pangilinan J.L."/>
            <person name="Park R."/>
            <person name="Pearson M."/>
            <person name="Quesneville H."/>
            <person name="Rouhier N."/>
            <person name="Sakthikumar S."/>
            <person name="Salamov A.A."/>
            <person name="Schmutz J."/>
            <person name="Selles B."/>
            <person name="Shapiro H."/>
            <person name="Tanguay P."/>
            <person name="Tuskan G.A."/>
            <person name="Henrissat B."/>
            <person name="Van de Peer Y."/>
            <person name="Rouze P."/>
            <person name="Ellis J.G."/>
            <person name="Dodds P.N."/>
            <person name="Schein J.E."/>
            <person name="Zhong S."/>
            <person name="Hamelin R.C."/>
            <person name="Grigoriev I.V."/>
            <person name="Szabo L.J."/>
            <person name="Martin F."/>
        </authorList>
    </citation>
    <scope>NUCLEOTIDE SEQUENCE [LARGE SCALE GENOMIC DNA]</scope>
    <source>
        <strain evidence="3">98AG31 / pathotype 3-4-7</strain>
    </source>
</reference>
<sequence>MIRFWSGAIWERGWRAIPDSKTKMRSDCVGFYKWNMLINKQGSTSTGHQSRPKSRIEPQTINQRKPQEIKETKTSTMISSIAPYIRLPKPKTILSQSNQFISSHSTKKTPTSSTTPTGPSTRPNSIISLSNILQQVSENTLSRNSFLPEKYKSGHENAVIGSGKIRWRSPIYKSTERRWLCKQGFHWRLLNYILKPNHQKDKQDQVVERRMMNEKVNYYNGEIDFKEFHSITSDPVPKLIELFGGLNRLSQGEKRYLGIVPNESNPFRPIKTSSKTEIETEKTRSVLPKYSKVSLVPNFGVYEGRKKVFKGKKRERGWEEKFEEVGKRMGGMELRVSNYRKEWRLNKEKSRPSLPF</sequence>
<dbReference type="STRING" id="747676.F4RVS5"/>
<organism evidence="3">
    <name type="scientific">Melampsora larici-populina (strain 98AG31 / pathotype 3-4-7)</name>
    <name type="common">Poplar leaf rust fungus</name>
    <dbReference type="NCBI Taxonomy" id="747676"/>
    <lineage>
        <taxon>Eukaryota</taxon>
        <taxon>Fungi</taxon>
        <taxon>Dikarya</taxon>
        <taxon>Basidiomycota</taxon>
        <taxon>Pucciniomycotina</taxon>
        <taxon>Pucciniomycetes</taxon>
        <taxon>Pucciniales</taxon>
        <taxon>Melampsoraceae</taxon>
        <taxon>Melampsora</taxon>
    </lineage>
</organism>
<feature type="region of interest" description="Disordered" evidence="1">
    <location>
        <begin position="42"/>
        <end position="74"/>
    </location>
</feature>
<dbReference type="OrthoDB" id="2504282at2759"/>
<feature type="compositionally biased region" description="Low complexity" evidence="1">
    <location>
        <begin position="102"/>
        <end position="124"/>
    </location>
</feature>
<keyword evidence="3" id="KW-1185">Reference proteome</keyword>
<dbReference type="InParanoid" id="F4RVS5"/>
<gene>
    <name evidence="2" type="ORF">MELLADRAFT_109223</name>
</gene>
<proteinExistence type="predicted"/>
<evidence type="ECO:0000313" key="3">
    <source>
        <dbReference type="Proteomes" id="UP000001072"/>
    </source>
</evidence>
<dbReference type="VEuPathDB" id="FungiDB:MELLADRAFT_109223"/>
<dbReference type="AlphaFoldDB" id="F4RVS5"/>
<protein>
    <recommendedName>
        <fullName evidence="4">MRPL25 domain-containing protein</fullName>
    </recommendedName>
</protein>
<dbReference type="GO" id="GO:0005762">
    <property type="term" value="C:mitochondrial large ribosomal subunit"/>
    <property type="evidence" value="ECO:0007669"/>
    <property type="project" value="InterPro"/>
</dbReference>
<dbReference type="PANTHER" id="PTHR28041">
    <property type="entry name" value="54S RIBOSOMAL PROTEIN L25, MITOCHONDRIAL"/>
    <property type="match status" value="1"/>
</dbReference>
<name>F4RVS5_MELLP</name>
<dbReference type="InterPro" id="IPR037507">
    <property type="entry name" value="Ribosomal_mL59"/>
</dbReference>
<dbReference type="KEGG" id="mlr:MELLADRAFT_109223"/>
<dbReference type="Proteomes" id="UP000001072">
    <property type="component" value="Unassembled WGS sequence"/>
</dbReference>
<dbReference type="RefSeq" id="XP_007413327.1">
    <property type="nucleotide sequence ID" value="XM_007413265.1"/>
</dbReference>
<dbReference type="HOGENOM" id="CLU_778626_0_0_1"/>
<dbReference type="EMBL" id="GL883124">
    <property type="protein sequence ID" value="EGG03533.1"/>
    <property type="molecule type" value="Genomic_DNA"/>
</dbReference>
<dbReference type="PANTHER" id="PTHR28041:SF1">
    <property type="entry name" value="LARGE RIBOSOMAL SUBUNIT PROTEIN ML59"/>
    <property type="match status" value="1"/>
</dbReference>
<evidence type="ECO:0000313" key="2">
    <source>
        <dbReference type="EMBL" id="EGG03533.1"/>
    </source>
</evidence>
<accession>F4RVS5</accession>